<comment type="function">
    <text evidence="5">Involved in chemotaxis. Part of a chemotaxis signal transduction system that modulates chemotaxis in response to various stimuli. Catalyzes the demethylation of specific methylglutamate residues introduced into the chemoreceptors (methyl-accepting chemotaxis proteins or MCP) by CheR. Also mediates the irreversible deamidation of specific glutamine residues to glutamic acid.</text>
</comment>
<dbReference type="PROSITE" id="PS50110">
    <property type="entry name" value="RESPONSE_REGULATORY"/>
    <property type="match status" value="1"/>
</dbReference>
<dbReference type="PROSITE" id="PS50122">
    <property type="entry name" value="CHEB"/>
    <property type="match status" value="1"/>
</dbReference>
<keyword evidence="2 5" id="KW-0145">Chemotaxis</keyword>
<dbReference type="Pfam" id="PF01339">
    <property type="entry name" value="CheB_methylest"/>
    <property type="match status" value="1"/>
</dbReference>
<name>A0AAT9L9F9_9FIRM</name>
<dbReference type="InterPro" id="IPR001789">
    <property type="entry name" value="Sig_transdc_resp-reg_receiver"/>
</dbReference>
<comment type="catalytic activity">
    <reaction evidence="4 5">
        <text>[protein]-L-glutamate 5-O-methyl ester + H2O = L-glutamyl-[protein] + methanol + H(+)</text>
        <dbReference type="Rhea" id="RHEA:23236"/>
        <dbReference type="Rhea" id="RHEA-COMP:10208"/>
        <dbReference type="Rhea" id="RHEA-COMP:10311"/>
        <dbReference type="ChEBI" id="CHEBI:15377"/>
        <dbReference type="ChEBI" id="CHEBI:15378"/>
        <dbReference type="ChEBI" id="CHEBI:17790"/>
        <dbReference type="ChEBI" id="CHEBI:29973"/>
        <dbReference type="ChEBI" id="CHEBI:82795"/>
        <dbReference type="EC" id="3.1.1.61"/>
    </reaction>
</comment>
<protein>
    <recommendedName>
        <fullName evidence="5">Protein-glutamate methylesterase/protein-glutamine glutaminase</fullName>
        <ecNumber evidence="5">3.1.1.61</ecNumber>
        <ecNumber evidence="5">3.5.1.44</ecNumber>
    </recommendedName>
</protein>
<evidence type="ECO:0000256" key="6">
    <source>
        <dbReference type="PROSITE-ProRule" id="PRU00050"/>
    </source>
</evidence>
<dbReference type="CDD" id="cd17541">
    <property type="entry name" value="REC_CheB-like"/>
    <property type="match status" value="1"/>
</dbReference>
<feature type="active site" evidence="5 6">
    <location>
        <position position="303"/>
    </location>
</feature>
<evidence type="ECO:0000259" key="9">
    <source>
        <dbReference type="PROSITE" id="PS50122"/>
    </source>
</evidence>
<dbReference type="HAMAP" id="MF_00099">
    <property type="entry name" value="CheB_chemtxs"/>
    <property type="match status" value="1"/>
</dbReference>
<dbReference type="PIRSF" id="PIRSF000876">
    <property type="entry name" value="RR_chemtxs_CheB"/>
    <property type="match status" value="1"/>
</dbReference>
<dbReference type="GO" id="GO:0000156">
    <property type="term" value="F:phosphorelay response regulator activity"/>
    <property type="evidence" value="ECO:0007669"/>
    <property type="project" value="InterPro"/>
</dbReference>
<evidence type="ECO:0000313" key="10">
    <source>
        <dbReference type="EMBL" id="QUL97645.1"/>
    </source>
</evidence>
<dbReference type="InterPro" id="IPR000673">
    <property type="entry name" value="Sig_transdc_resp-reg_Me-estase"/>
</dbReference>
<dbReference type="EMBL" id="CP062796">
    <property type="protein sequence ID" value="QUL97645.1"/>
    <property type="molecule type" value="Genomic_DNA"/>
</dbReference>
<proteinExistence type="inferred from homology"/>
<keyword evidence="3 5" id="KW-0378">Hydrolase</keyword>
<dbReference type="GO" id="GO:0008984">
    <property type="term" value="F:protein-glutamate methylesterase activity"/>
    <property type="evidence" value="ECO:0007669"/>
    <property type="project" value="UniProtKB-UniRule"/>
</dbReference>
<reference evidence="10" key="1">
    <citation type="submission" date="2020-10" db="EMBL/GenBank/DDBJ databases">
        <authorList>
            <person name="Kadnikov V."/>
            <person name="Beletsky A.V."/>
            <person name="Mardanov A.V."/>
            <person name="Karnachuk O.V."/>
            <person name="Ravin N.V."/>
        </authorList>
    </citation>
    <scope>NUCLEOTIDE SEQUENCE</scope>
    <source>
        <strain evidence="10">Bu02</strain>
    </source>
</reference>
<evidence type="ECO:0000256" key="3">
    <source>
        <dbReference type="ARBA" id="ARBA00022801"/>
    </source>
</evidence>
<comment type="similarity">
    <text evidence="5">Belongs to the CheB family.</text>
</comment>
<dbReference type="GO" id="GO:0006935">
    <property type="term" value="P:chemotaxis"/>
    <property type="evidence" value="ECO:0007669"/>
    <property type="project" value="UniProtKB-UniRule"/>
</dbReference>
<dbReference type="InterPro" id="IPR011006">
    <property type="entry name" value="CheY-like_superfamily"/>
</dbReference>
<dbReference type="EC" id="3.5.1.44" evidence="5"/>
<dbReference type="PANTHER" id="PTHR42872">
    <property type="entry name" value="PROTEIN-GLUTAMATE METHYLESTERASE/PROTEIN-GLUTAMINE GLUTAMINASE"/>
    <property type="match status" value="1"/>
</dbReference>
<evidence type="ECO:0000256" key="1">
    <source>
        <dbReference type="ARBA" id="ARBA00022490"/>
    </source>
</evidence>
<evidence type="ECO:0000256" key="4">
    <source>
        <dbReference type="ARBA" id="ARBA00048267"/>
    </source>
</evidence>
<dbReference type="InterPro" id="IPR008248">
    <property type="entry name" value="CheB-like"/>
</dbReference>
<feature type="domain" description="Response regulatory" evidence="8">
    <location>
        <begin position="14"/>
        <end position="131"/>
    </location>
</feature>
<gene>
    <name evidence="5" type="primary">cheB</name>
    <name evidence="10" type="ORF">IMF26_05835</name>
</gene>
<comment type="PTM">
    <text evidence="5">Phosphorylated by CheA. Phosphorylation of the N-terminal regulatory domain activates the methylesterase activity.</text>
</comment>
<feature type="domain" description="CheB-type methylesterase" evidence="9">
    <location>
        <begin position="164"/>
        <end position="354"/>
    </location>
</feature>
<keyword evidence="5 7" id="KW-0597">Phosphoprotein</keyword>
<accession>A0AAT9L9F9</accession>
<feature type="active site" evidence="5 6">
    <location>
        <position position="176"/>
    </location>
</feature>
<dbReference type="NCBIfam" id="NF001965">
    <property type="entry name" value="PRK00742.1"/>
    <property type="match status" value="1"/>
</dbReference>
<sequence>MSDLEVPGAGKKIRVLLADDSMLVRHQIRRILEAHPQIIVIDEARDGVEAVAKSISLQPDVLVLDVEMPGMNGISALREIMKTRPLPVLMFSSLTEKGAQVTLEALSIGAVDFLLKPASRDELANIGPELCQKVLEVSRARIRPARARFPRTTAGRKPVISDFPEKAAFLVVIGSSTGGPQALEEVIPNLAPDLPASVVVCQHMPRGFTASLARRLDLLSQIRVREAQEGDLLLPRRVLVAPGGYHLRIEKSPSGEKWVYRVHLDQGPPIHGVRPSVDVTLFDAAPLFVDRLMVVILTGMGSDGAKGAWASKKTGARVICQDRETSVVWGMPRACYELGAADKLLPIDRIASSINEFCRGTEER</sequence>
<dbReference type="KEGG" id="fcz:IMF26_05835"/>
<feature type="modified residue" description="4-aspartylphosphate" evidence="5 7">
    <location>
        <position position="65"/>
    </location>
</feature>
<dbReference type="GO" id="GO:0005737">
    <property type="term" value="C:cytoplasm"/>
    <property type="evidence" value="ECO:0007669"/>
    <property type="project" value="UniProtKB-SubCell"/>
</dbReference>
<dbReference type="PANTHER" id="PTHR42872:SF6">
    <property type="entry name" value="PROTEIN-GLUTAMATE METHYLESTERASE_PROTEIN-GLUTAMINE GLUTAMINASE"/>
    <property type="match status" value="1"/>
</dbReference>
<dbReference type="AlphaFoldDB" id="A0AAT9L9F9"/>
<dbReference type="SUPFAM" id="SSF52738">
    <property type="entry name" value="Methylesterase CheB, C-terminal domain"/>
    <property type="match status" value="1"/>
</dbReference>
<comment type="catalytic activity">
    <reaction evidence="5">
        <text>L-glutaminyl-[protein] + H2O = L-glutamyl-[protein] + NH4(+)</text>
        <dbReference type="Rhea" id="RHEA:16441"/>
        <dbReference type="Rhea" id="RHEA-COMP:10207"/>
        <dbReference type="Rhea" id="RHEA-COMP:10208"/>
        <dbReference type="ChEBI" id="CHEBI:15377"/>
        <dbReference type="ChEBI" id="CHEBI:28938"/>
        <dbReference type="ChEBI" id="CHEBI:29973"/>
        <dbReference type="ChEBI" id="CHEBI:30011"/>
        <dbReference type="EC" id="3.5.1.44"/>
    </reaction>
</comment>
<keyword evidence="1 5" id="KW-0963">Cytoplasm</keyword>
<dbReference type="InterPro" id="IPR035909">
    <property type="entry name" value="CheB_C"/>
</dbReference>
<evidence type="ECO:0000256" key="5">
    <source>
        <dbReference type="HAMAP-Rule" id="MF_00099"/>
    </source>
</evidence>
<dbReference type="EC" id="3.1.1.61" evidence="5"/>
<feature type="active site" evidence="5 6">
    <location>
        <position position="203"/>
    </location>
</feature>
<dbReference type="Gene3D" id="3.40.50.180">
    <property type="entry name" value="Methylesterase CheB, C-terminal domain"/>
    <property type="match status" value="1"/>
</dbReference>
<evidence type="ECO:0000256" key="7">
    <source>
        <dbReference type="PROSITE-ProRule" id="PRU00169"/>
    </source>
</evidence>
<evidence type="ECO:0000256" key="2">
    <source>
        <dbReference type="ARBA" id="ARBA00022500"/>
    </source>
</evidence>
<reference evidence="10" key="2">
    <citation type="journal article" date="2023" name="Biology">
        <title>Prokaryotic Life Associated with Coal-Fire Gas Vents Revealed by Metagenomics.</title>
        <authorList>
            <person name="Kadnikov V.V."/>
            <person name="Mardanov A.V."/>
            <person name="Beletsky A.V."/>
            <person name="Karnachuk O.V."/>
            <person name="Ravin N.V."/>
        </authorList>
    </citation>
    <scope>NUCLEOTIDE SEQUENCE</scope>
    <source>
        <strain evidence="10">Bu02</strain>
    </source>
</reference>
<comment type="subcellular location">
    <subcellularLocation>
        <location evidence="5">Cytoplasm</location>
    </subcellularLocation>
</comment>
<dbReference type="CDD" id="cd16432">
    <property type="entry name" value="CheB_Rec"/>
    <property type="match status" value="1"/>
</dbReference>
<evidence type="ECO:0000259" key="8">
    <source>
        <dbReference type="PROSITE" id="PS50110"/>
    </source>
</evidence>
<dbReference type="Pfam" id="PF00072">
    <property type="entry name" value="Response_reg"/>
    <property type="match status" value="1"/>
</dbReference>
<dbReference type="SUPFAM" id="SSF52172">
    <property type="entry name" value="CheY-like"/>
    <property type="match status" value="1"/>
</dbReference>
<organism evidence="10">
    <name type="scientific">Candidatus Fermentithermobacillus carboniphilus</name>
    <dbReference type="NCBI Taxonomy" id="3085328"/>
    <lineage>
        <taxon>Bacteria</taxon>
        <taxon>Bacillati</taxon>
        <taxon>Bacillota</taxon>
        <taxon>Candidatus Fermentithermobacillia</taxon>
        <taxon>Candidatus Fermentithermobacillales</taxon>
        <taxon>Candidatus Fermentithermobacillaceae</taxon>
        <taxon>Candidatus Fermentithermobacillus</taxon>
    </lineage>
</organism>
<dbReference type="SMART" id="SM00448">
    <property type="entry name" value="REC"/>
    <property type="match status" value="1"/>
</dbReference>
<dbReference type="Gene3D" id="3.40.50.2300">
    <property type="match status" value="1"/>
</dbReference>
<comment type="domain">
    <text evidence="5">Contains a C-terminal catalytic domain, and an N-terminal region which modulates catalytic activity.</text>
</comment>
<dbReference type="GO" id="GO:0050568">
    <property type="term" value="F:protein-glutamine glutaminase activity"/>
    <property type="evidence" value="ECO:0007669"/>
    <property type="project" value="UniProtKB-UniRule"/>
</dbReference>